<name>A0A095YEC6_9FIRM</name>
<dbReference type="InterPro" id="IPR029063">
    <property type="entry name" value="SAM-dependent_MTases_sf"/>
</dbReference>
<dbReference type="RefSeq" id="WP_037326741.1">
    <property type="nucleotide sequence ID" value="NZ_JRMW01000024.1"/>
</dbReference>
<dbReference type="Gene3D" id="3.40.50.150">
    <property type="entry name" value="Vaccinia Virus protein VP39"/>
    <property type="match status" value="1"/>
</dbReference>
<dbReference type="PANTHER" id="PTHR43861:SF1">
    <property type="entry name" value="TRANS-ACONITATE 2-METHYLTRANSFERASE"/>
    <property type="match status" value="1"/>
</dbReference>
<dbReference type="Proteomes" id="UP000029579">
    <property type="component" value="Unassembled WGS sequence"/>
</dbReference>
<proteinExistence type="predicted"/>
<gene>
    <name evidence="4" type="ORF">HMPREF1630_02530</name>
</gene>
<evidence type="ECO:0000259" key="3">
    <source>
        <dbReference type="Pfam" id="PF13649"/>
    </source>
</evidence>
<sequence>MYGEFSYIYDKLSFDIDYEGYAKNIKDLAKKYEIGNENMLELACGSGMLTQYFFDDFERIDALDISTDMLNCFAEKYDIDKVNLIYYDMVAFEQKNFYDLIVILLDSVNYVTNPADLEKLFRNSYDNLKDDSLLVFDINSEMKMREIFGSECYVYEYEDIFYTWDNYMEDDLINMNLNFFVENPDGTYRRIEEYQQERIYGVDYVKTLLEKIGFTDIRIFDEDTLDDVNEETLRVLFSARKAAK</sequence>
<accession>A0A095YEC6</accession>
<reference evidence="4 5" key="1">
    <citation type="submission" date="2014-07" db="EMBL/GenBank/DDBJ databases">
        <authorList>
            <person name="McCorrison J."/>
            <person name="Sanka R."/>
            <person name="Torralba M."/>
            <person name="Gillis M."/>
            <person name="Haft D.H."/>
            <person name="Methe B."/>
            <person name="Sutton G."/>
            <person name="Nelson K.E."/>
        </authorList>
    </citation>
    <scope>NUCLEOTIDE SEQUENCE [LARGE SCALE GENOMIC DNA]</scope>
    <source>
        <strain evidence="4 5">S7-1-13</strain>
    </source>
</reference>
<dbReference type="InterPro" id="IPR041698">
    <property type="entry name" value="Methyltransf_25"/>
</dbReference>
<protein>
    <submittedName>
        <fullName evidence="4">Methyltransferase</fullName>
    </submittedName>
</protein>
<comment type="caution">
    <text evidence="4">The sequence shown here is derived from an EMBL/GenBank/DDBJ whole genome shotgun (WGS) entry which is preliminary data.</text>
</comment>
<evidence type="ECO:0000313" key="4">
    <source>
        <dbReference type="EMBL" id="KGF04917.1"/>
    </source>
</evidence>
<dbReference type="EMBL" id="JRMW01000024">
    <property type="protein sequence ID" value="KGF04917.1"/>
    <property type="molecule type" value="Genomic_DNA"/>
</dbReference>
<evidence type="ECO:0000313" key="5">
    <source>
        <dbReference type="Proteomes" id="UP000029579"/>
    </source>
</evidence>
<dbReference type="PANTHER" id="PTHR43861">
    <property type="entry name" value="TRANS-ACONITATE 2-METHYLTRANSFERASE-RELATED"/>
    <property type="match status" value="1"/>
</dbReference>
<feature type="domain" description="Methyltransferase" evidence="3">
    <location>
        <begin position="40"/>
        <end position="130"/>
    </location>
</feature>
<keyword evidence="2 4" id="KW-0808">Transferase</keyword>
<dbReference type="eggNOG" id="COG2226">
    <property type="taxonomic scope" value="Bacteria"/>
</dbReference>
<dbReference type="GO" id="GO:0008168">
    <property type="term" value="F:methyltransferase activity"/>
    <property type="evidence" value="ECO:0007669"/>
    <property type="project" value="UniProtKB-KW"/>
</dbReference>
<dbReference type="GO" id="GO:0032259">
    <property type="term" value="P:methylation"/>
    <property type="evidence" value="ECO:0007669"/>
    <property type="project" value="UniProtKB-KW"/>
</dbReference>
<dbReference type="CDD" id="cd02440">
    <property type="entry name" value="AdoMet_MTases"/>
    <property type="match status" value="1"/>
</dbReference>
<dbReference type="Pfam" id="PF13649">
    <property type="entry name" value="Methyltransf_25"/>
    <property type="match status" value="1"/>
</dbReference>
<evidence type="ECO:0000256" key="2">
    <source>
        <dbReference type="ARBA" id="ARBA00022679"/>
    </source>
</evidence>
<dbReference type="OrthoDB" id="9811589at2"/>
<organism evidence="4 5">
    <name type="scientific">Anaerococcus lactolyticus S7-1-13</name>
    <dbReference type="NCBI Taxonomy" id="1284686"/>
    <lineage>
        <taxon>Bacteria</taxon>
        <taxon>Bacillati</taxon>
        <taxon>Bacillota</taxon>
        <taxon>Tissierellia</taxon>
        <taxon>Tissierellales</taxon>
        <taxon>Peptoniphilaceae</taxon>
        <taxon>Anaerococcus</taxon>
    </lineage>
</organism>
<dbReference type="AlphaFoldDB" id="A0A095YEC6"/>
<dbReference type="Gene3D" id="2.20.25.110">
    <property type="entry name" value="S-adenosyl-L-methionine-dependent methyltransferases"/>
    <property type="match status" value="1"/>
</dbReference>
<evidence type="ECO:0000256" key="1">
    <source>
        <dbReference type="ARBA" id="ARBA00022603"/>
    </source>
</evidence>
<dbReference type="SUPFAM" id="SSF53335">
    <property type="entry name" value="S-adenosyl-L-methionine-dependent methyltransferases"/>
    <property type="match status" value="1"/>
</dbReference>
<keyword evidence="1 4" id="KW-0489">Methyltransferase</keyword>